<dbReference type="InterPro" id="IPR036291">
    <property type="entry name" value="NAD(P)-bd_dom_sf"/>
</dbReference>
<evidence type="ECO:0000313" key="5">
    <source>
        <dbReference type="Proteomes" id="UP000199494"/>
    </source>
</evidence>
<dbReference type="FunFam" id="3.40.50.720:FF:000084">
    <property type="entry name" value="Short-chain dehydrogenase reductase"/>
    <property type="match status" value="1"/>
</dbReference>
<protein>
    <submittedName>
        <fullName evidence="4">Short-chain dehydrogenase</fullName>
    </submittedName>
</protein>
<dbReference type="PANTHER" id="PTHR44196">
    <property type="entry name" value="DEHYDROGENASE/REDUCTASE SDR FAMILY MEMBER 7B"/>
    <property type="match status" value="1"/>
</dbReference>
<organism evidence="4 5">
    <name type="scientific">Prauserella marina</name>
    <dbReference type="NCBI Taxonomy" id="530584"/>
    <lineage>
        <taxon>Bacteria</taxon>
        <taxon>Bacillati</taxon>
        <taxon>Actinomycetota</taxon>
        <taxon>Actinomycetes</taxon>
        <taxon>Pseudonocardiales</taxon>
        <taxon>Pseudonocardiaceae</taxon>
        <taxon>Prauserella</taxon>
    </lineage>
</organism>
<name>A0A222VXN3_9PSEU</name>
<dbReference type="CDD" id="cd05233">
    <property type="entry name" value="SDR_c"/>
    <property type="match status" value="1"/>
</dbReference>
<dbReference type="KEGG" id="pmad:BAY61_29555"/>
<dbReference type="GO" id="GO:0016491">
    <property type="term" value="F:oxidoreductase activity"/>
    <property type="evidence" value="ECO:0007669"/>
    <property type="project" value="UniProtKB-KW"/>
</dbReference>
<keyword evidence="2" id="KW-0560">Oxidoreductase</keyword>
<accession>A0A222VXN3</accession>
<dbReference type="PROSITE" id="PS00061">
    <property type="entry name" value="ADH_SHORT"/>
    <property type="match status" value="1"/>
</dbReference>
<dbReference type="PANTHER" id="PTHR44196:SF1">
    <property type="entry name" value="DEHYDROGENASE_REDUCTASE SDR FAMILY MEMBER 7B"/>
    <property type="match status" value="1"/>
</dbReference>
<proteinExistence type="inferred from homology"/>
<dbReference type="AlphaFoldDB" id="A0A222VXN3"/>
<evidence type="ECO:0000256" key="2">
    <source>
        <dbReference type="ARBA" id="ARBA00023002"/>
    </source>
</evidence>
<gene>
    <name evidence="4" type="ORF">SAMN05421630_10424</name>
</gene>
<keyword evidence="5" id="KW-1185">Reference proteome</keyword>
<evidence type="ECO:0000256" key="1">
    <source>
        <dbReference type="ARBA" id="ARBA00006484"/>
    </source>
</evidence>
<dbReference type="EMBL" id="FMZE01000004">
    <property type="protein sequence ID" value="SDC82799.1"/>
    <property type="molecule type" value="Genomic_DNA"/>
</dbReference>
<dbReference type="STRING" id="530584.SAMN05421630_10424"/>
<dbReference type="Pfam" id="PF00106">
    <property type="entry name" value="adh_short"/>
    <property type="match status" value="1"/>
</dbReference>
<dbReference type="GO" id="GO:0016020">
    <property type="term" value="C:membrane"/>
    <property type="evidence" value="ECO:0007669"/>
    <property type="project" value="TreeGrafter"/>
</dbReference>
<dbReference type="PRINTS" id="PR00081">
    <property type="entry name" value="GDHRDH"/>
</dbReference>
<dbReference type="InterPro" id="IPR020904">
    <property type="entry name" value="Sc_DH/Rdtase_CS"/>
</dbReference>
<dbReference type="SUPFAM" id="SSF51735">
    <property type="entry name" value="NAD(P)-binding Rossmann-fold domains"/>
    <property type="match status" value="1"/>
</dbReference>
<evidence type="ECO:0000256" key="3">
    <source>
        <dbReference type="RuleBase" id="RU000363"/>
    </source>
</evidence>
<dbReference type="Gene3D" id="3.40.50.720">
    <property type="entry name" value="NAD(P)-binding Rossmann-like Domain"/>
    <property type="match status" value="1"/>
</dbReference>
<dbReference type="InterPro" id="IPR002347">
    <property type="entry name" value="SDR_fam"/>
</dbReference>
<comment type="similarity">
    <text evidence="1 3">Belongs to the short-chain dehydrogenases/reductases (SDR) family.</text>
</comment>
<reference evidence="4 5" key="1">
    <citation type="submission" date="2016-10" db="EMBL/GenBank/DDBJ databases">
        <authorList>
            <person name="de Groot N.N."/>
        </authorList>
    </citation>
    <scope>NUCLEOTIDE SEQUENCE [LARGE SCALE GENOMIC DNA]</scope>
    <source>
        <strain evidence="4 5">CGMCC 4.5506</strain>
    </source>
</reference>
<dbReference type="OrthoDB" id="9775296at2"/>
<dbReference type="Proteomes" id="UP000199494">
    <property type="component" value="Unassembled WGS sequence"/>
</dbReference>
<sequence>MGKVAIVTGGASGIGKALCTALAARGVNVVVADLDAEAAGSVARGLRGSAFGRGVDVTSASSVDDLVNSTAEEHGRLDFLFNNAGIGMGGDAEELVVAHWDRTIDVNLRGVVHGVCAAYPLMVRQGFGHIVNVASVGGLIPEPLATPYAASKFGVVGLSLSLRAEAADRGVSVSVVCPGVIETPIYERGIPGDLPAIPSTEVTDVRAAFLRTAGGRMYPAAALAEDVLRGLARDKAVIVAPRRARMQWLAARFAPNFTLRAAQAITKRERRLRGDAGEAREAA</sequence>
<evidence type="ECO:0000313" key="4">
    <source>
        <dbReference type="EMBL" id="SDC82799.1"/>
    </source>
</evidence>
<dbReference type="PRINTS" id="PR00080">
    <property type="entry name" value="SDRFAMILY"/>
</dbReference>